<dbReference type="OrthoDB" id="4708870at2759"/>
<keyword evidence="2" id="KW-1185">Reference proteome</keyword>
<evidence type="ECO:0000313" key="2">
    <source>
        <dbReference type="Proteomes" id="UP000225277"/>
    </source>
</evidence>
<dbReference type="GeneID" id="35602611"/>
<dbReference type="Proteomes" id="UP000225277">
    <property type="component" value="Unassembled WGS sequence"/>
</dbReference>
<name>A0A2D3UXP7_9PEZI</name>
<organism evidence="1 2">
    <name type="scientific">Ramularia collo-cygni</name>
    <dbReference type="NCBI Taxonomy" id="112498"/>
    <lineage>
        <taxon>Eukaryota</taxon>
        <taxon>Fungi</taxon>
        <taxon>Dikarya</taxon>
        <taxon>Ascomycota</taxon>
        <taxon>Pezizomycotina</taxon>
        <taxon>Dothideomycetes</taxon>
        <taxon>Dothideomycetidae</taxon>
        <taxon>Mycosphaerellales</taxon>
        <taxon>Mycosphaerellaceae</taxon>
        <taxon>Ramularia</taxon>
    </lineage>
</organism>
<gene>
    <name evidence="1" type="ORF">RCC_07496</name>
</gene>
<dbReference type="AlphaFoldDB" id="A0A2D3UXP7"/>
<evidence type="ECO:0000313" key="1">
    <source>
        <dbReference type="EMBL" id="CZT21631.1"/>
    </source>
</evidence>
<dbReference type="RefSeq" id="XP_023628520.1">
    <property type="nucleotide sequence ID" value="XM_023772752.1"/>
</dbReference>
<dbReference type="EMBL" id="FJUY01000011">
    <property type="protein sequence ID" value="CZT21631.1"/>
    <property type="molecule type" value="Genomic_DNA"/>
</dbReference>
<reference evidence="1 2" key="1">
    <citation type="submission" date="2016-03" db="EMBL/GenBank/DDBJ databases">
        <authorList>
            <person name="Ploux O."/>
        </authorList>
    </citation>
    <scope>NUCLEOTIDE SEQUENCE [LARGE SCALE GENOMIC DNA]</scope>
    <source>
        <strain evidence="1 2">URUG2</strain>
    </source>
</reference>
<dbReference type="STRING" id="112498.A0A2D3UXP7"/>
<protein>
    <submittedName>
        <fullName evidence="1">Uncharacterized protein</fullName>
    </submittedName>
</protein>
<sequence length="430" mass="48916">MGGNAFAHAVSGNTPTLYTPRVTPKKYDQLKQLYELKLRRHLPGRQVNILKEAPEKRDYGDLDFVIESAHEPVDWQILAGQIGAAGLIIHSSDKVQSCSVAVPMDGSASAGFTIYKLKHNLTGLSMEVTKEEYAQIDLGVVPKELFEWHSFYSSFGDMSGMLGHMVHNLGFTICDRGLMLRLAELEAAKDMTFVNIPDTCGKLFLSKDPQKLLDFLGLSYDTYQQGFDTADDLYRWLCQCRLLSKDSIKVKRDDANGRQKERKRPVYSTFFNDWLPAYLETSVNHTADPQLIPASSRYSSQRQDLALEAVAFFDKRTEYERMSTALVYKIKSQSVENLLKPIISQHSGLKEKKLAEVVRSFRRWVGFQGEIPYILNSPNEDEQSELYKFLGKEDTTKLRDEEGVGEWVKGNWEMIKALERERAKVSKSPV</sequence>
<accession>A0A2D3UXP7</accession>
<proteinExistence type="predicted"/>